<dbReference type="GO" id="GO:0006508">
    <property type="term" value="P:proteolysis"/>
    <property type="evidence" value="ECO:0007669"/>
    <property type="project" value="InterPro"/>
</dbReference>
<dbReference type="GO" id="GO:0009626">
    <property type="term" value="P:plant-type hypersensitive response"/>
    <property type="evidence" value="ECO:0007669"/>
    <property type="project" value="TreeGrafter"/>
</dbReference>
<evidence type="ECO:0000313" key="2">
    <source>
        <dbReference type="EMBL" id="WOK97598.1"/>
    </source>
</evidence>
<dbReference type="GO" id="GO:2000031">
    <property type="term" value="P:regulation of salicylic acid mediated signaling pathway"/>
    <property type="evidence" value="ECO:0007669"/>
    <property type="project" value="InterPro"/>
</dbReference>
<sequence>MAPHAHLAMYKVCNETGCSSTNLLACIDAAVFDGVDVISLSLGSPSVPLSLNPRSNKILDGFSCFTIFNKILNPHSNKISSLSPTKFIRTYGTHIIVEVAIGGQDVVCVIQHPSSIISAAELKMHLEDLGVFLFSDGSSLSPIHRKTREGKNKVLEVFKKILQSNSLQLASHSGTSTKEATKSAAAF</sequence>
<dbReference type="PANTHER" id="PTHR33199:SF2">
    <property type="entry name" value="OS02G0475300 PROTEIN"/>
    <property type="match status" value="1"/>
</dbReference>
<dbReference type="InterPro" id="IPR036852">
    <property type="entry name" value="Peptidase_S8/S53_dom_sf"/>
</dbReference>
<proteinExistence type="predicted"/>
<evidence type="ECO:0000313" key="3">
    <source>
        <dbReference type="Proteomes" id="UP001327560"/>
    </source>
</evidence>
<keyword evidence="3" id="KW-1185">Reference proteome</keyword>
<dbReference type="SUPFAM" id="SSF52743">
    <property type="entry name" value="Subtilisin-like"/>
    <property type="match status" value="1"/>
</dbReference>
<dbReference type="InterPro" id="IPR044663">
    <property type="entry name" value="CAD1/NSL1-like"/>
</dbReference>
<dbReference type="GO" id="GO:0005886">
    <property type="term" value="C:plasma membrane"/>
    <property type="evidence" value="ECO:0007669"/>
    <property type="project" value="TreeGrafter"/>
</dbReference>
<dbReference type="InterPro" id="IPR020864">
    <property type="entry name" value="MACPF"/>
</dbReference>
<evidence type="ECO:0000259" key="1">
    <source>
        <dbReference type="Pfam" id="PF01823"/>
    </source>
</evidence>
<reference evidence="2 3" key="1">
    <citation type="submission" date="2023-10" db="EMBL/GenBank/DDBJ databases">
        <title>Chromosome-scale genome assembly provides insights into flower coloration mechanisms of Canna indica.</title>
        <authorList>
            <person name="Li C."/>
        </authorList>
    </citation>
    <scope>NUCLEOTIDE SEQUENCE [LARGE SCALE GENOMIC DNA]</scope>
    <source>
        <tissue evidence="2">Flower</tissue>
    </source>
</reference>
<name>A0AAQ3Q4M6_9LILI</name>
<accession>A0AAQ3Q4M6</accession>
<dbReference type="GO" id="GO:0004252">
    <property type="term" value="F:serine-type endopeptidase activity"/>
    <property type="evidence" value="ECO:0007669"/>
    <property type="project" value="InterPro"/>
</dbReference>
<feature type="domain" description="MACPF" evidence="1">
    <location>
        <begin position="84"/>
        <end position="156"/>
    </location>
</feature>
<dbReference type="PANTHER" id="PTHR33199">
    <property type="entry name" value="MACPF DOMAIN-CONTAINING PROTEIN CAD1"/>
    <property type="match status" value="1"/>
</dbReference>
<dbReference type="EMBL" id="CP136891">
    <property type="protein sequence ID" value="WOK97598.1"/>
    <property type="molecule type" value="Genomic_DNA"/>
</dbReference>
<dbReference type="Pfam" id="PF01823">
    <property type="entry name" value="MACPF"/>
    <property type="match status" value="1"/>
</dbReference>
<organism evidence="2 3">
    <name type="scientific">Canna indica</name>
    <name type="common">Indian-shot</name>
    <dbReference type="NCBI Taxonomy" id="4628"/>
    <lineage>
        <taxon>Eukaryota</taxon>
        <taxon>Viridiplantae</taxon>
        <taxon>Streptophyta</taxon>
        <taxon>Embryophyta</taxon>
        <taxon>Tracheophyta</taxon>
        <taxon>Spermatophyta</taxon>
        <taxon>Magnoliopsida</taxon>
        <taxon>Liliopsida</taxon>
        <taxon>Zingiberales</taxon>
        <taxon>Cannaceae</taxon>
        <taxon>Canna</taxon>
    </lineage>
</organism>
<dbReference type="AlphaFoldDB" id="A0AAQ3Q4M6"/>
<dbReference type="Proteomes" id="UP001327560">
    <property type="component" value="Chromosome 2"/>
</dbReference>
<protein>
    <submittedName>
        <fullName evidence="2">MACPF domain-containing protein</fullName>
    </submittedName>
</protein>
<dbReference type="Gene3D" id="3.40.50.200">
    <property type="entry name" value="Peptidase S8/S53 domain"/>
    <property type="match status" value="1"/>
</dbReference>
<gene>
    <name evidence="2" type="ORF">Cni_G06306</name>
</gene>